<name>A0A0D2XF92_FUSOF</name>
<dbReference type="EnsemblFungi" id="FOXG_02581T0">
    <property type="protein sequence ID" value="FOXG_02581P0"/>
    <property type="gene ID" value="FOXG_02581"/>
</dbReference>
<accession>A0A0D2XF92</accession>
<dbReference type="VEuPathDB" id="FungiDB:FOXG_02581"/>
<evidence type="ECO:0000313" key="2">
    <source>
        <dbReference type="Proteomes" id="UP000002489"/>
    </source>
</evidence>
<protein>
    <submittedName>
        <fullName evidence="1">Uncharacterized protein</fullName>
    </submittedName>
</protein>
<sequence>MVCFNHGRMVWNFSKTCKVLGLSAWRVGQLFVILDIVQGGDFER</sequence>
<evidence type="ECO:0000313" key="1">
    <source>
        <dbReference type="EnsemblFungi" id="FOXG_02581P0"/>
    </source>
</evidence>
<gene>
    <name evidence="1" type="primary">28944769</name>
</gene>
<organism evidence="1 2">
    <name type="scientific">Fusarium oxysporum (strain Fo5176)</name>
    <name type="common">Fusarium vascular wilt</name>
    <dbReference type="NCBI Taxonomy" id="660025"/>
    <lineage>
        <taxon>Eukaryota</taxon>
        <taxon>Fungi</taxon>
        <taxon>Dikarya</taxon>
        <taxon>Ascomycota</taxon>
        <taxon>Pezizomycotina</taxon>
        <taxon>Sordariomycetes</taxon>
        <taxon>Hypocreomycetidae</taxon>
        <taxon>Hypocreales</taxon>
        <taxon>Nectriaceae</taxon>
        <taxon>Fusarium</taxon>
        <taxon>Fusarium oxysporum species complex</taxon>
    </lineage>
</organism>
<reference evidence="2" key="1">
    <citation type="journal article" date="2012" name="Mol. Plant Microbe Interact.">
        <title>A highly conserved effector in Fusarium oxysporum is required for full virulence on Arabidopsis.</title>
        <authorList>
            <person name="Thatcher L.F."/>
            <person name="Gardiner D.M."/>
            <person name="Kazan K."/>
            <person name="Manners J."/>
        </authorList>
    </citation>
    <scope>NUCLEOTIDE SEQUENCE [LARGE SCALE GENOMIC DNA]</scope>
    <source>
        <strain evidence="2">Fo5176</strain>
    </source>
</reference>
<dbReference type="AlphaFoldDB" id="A0A0D2XF92"/>
<reference evidence="1" key="2">
    <citation type="submission" date="2025-08" db="UniProtKB">
        <authorList>
            <consortium name="EnsemblFungi"/>
        </authorList>
    </citation>
    <scope>IDENTIFICATION</scope>
    <source>
        <strain evidence="1">4287 / CBS 123668 / FGSC 9935 / NRRL 34936</strain>
    </source>
</reference>
<proteinExistence type="predicted"/>
<dbReference type="Proteomes" id="UP000002489">
    <property type="component" value="Unassembled WGS sequence"/>
</dbReference>